<evidence type="ECO:0000256" key="2">
    <source>
        <dbReference type="ARBA" id="ARBA00007886"/>
    </source>
</evidence>
<dbReference type="Pfam" id="PF05504">
    <property type="entry name" value="Spore_GerAC"/>
    <property type="match status" value="1"/>
</dbReference>
<keyword evidence="3" id="KW-0309">Germination</keyword>
<dbReference type="AlphaFoldDB" id="A0A2T0B9D5"/>
<evidence type="ECO:0000259" key="9">
    <source>
        <dbReference type="Pfam" id="PF25198"/>
    </source>
</evidence>
<dbReference type="PANTHER" id="PTHR35789">
    <property type="entry name" value="SPORE GERMINATION PROTEIN B3"/>
    <property type="match status" value="1"/>
</dbReference>
<evidence type="ECO:0000256" key="5">
    <source>
        <dbReference type="ARBA" id="ARBA00023136"/>
    </source>
</evidence>
<evidence type="ECO:0000256" key="1">
    <source>
        <dbReference type="ARBA" id="ARBA00004635"/>
    </source>
</evidence>
<dbReference type="GO" id="GO:0009847">
    <property type="term" value="P:spore germination"/>
    <property type="evidence" value="ECO:0007669"/>
    <property type="project" value="InterPro"/>
</dbReference>
<keyword evidence="4" id="KW-0732">Signal</keyword>
<dbReference type="InterPro" id="IPR038501">
    <property type="entry name" value="Spore_GerAC_C_sf"/>
</dbReference>
<dbReference type="GO" id="GO:0016020">
    <property type="term" value="C:membrane"/>
    <property type="evidence" value="ECO:0007669"/>
    <property type="project" value="UniProtKB-SubCell"/>
</dbReference>
<evidence type="ECO:0000313" key="11">
    <source>
        <dbReference type="Proteomes" id="UP000239706"/>
    </source>
</evidence>
<dbReference type="PANTHER" id="PTHR35789:SF1">
    <property type="entry name" value="SPORE GERMINATION PROTEIN B3"/>
    <property type="match status" value="1"/>
</dbReference>
<keyword evidence="6" id="KW-0564">Palmitate</keyword>
<proteinExistence type="inferred from homology"/>
<evidence type="ECO:0000313" key="10">
    <source>
        <dbReference type="EMBL" id="PRR80407.1"/>
    </source>
</evidence>
<comment type="similarity">
    <text evidence="2">Belongs to the GerABKC lipoprotein family.</text>
</comment>
<keyword evidence="5" id="KW-0472">Membrane</keyword>
<dbReference type="InterPro" id="IPR046953">
    <property type="entry name" value="Spore_GerAC-like_C"/>
</dbReference>
<evidence type="ECO:0000259" key="8">
    <source>
        <dbReference type="Pfam" id="PF05504"/>
    </source>
</evidence>
<comment type="subcellular location">
    <subcellularLocation>
        <location evidence="1">Membrane</location>
        <topology evidence="1">Lipid-anchor</topology>
    </subcellularLocation>
</comment>
<dbReference type="Pfam" id="PF25198">
    <property type="entry name" value="Spore_GerAC_N"/>
    <property type="match status" value="1"/>
</dbReference>
<reference evidence="10 11" key="1">
    <citation type="submission" date="2018-03" db="EMBL/GenBank/DDBJ databases">
        <title>Genome sequence of Clostridium liquoris DSM 100320.</title>
        <authorList>
            <person name="Poehlein A."/>
            <person name="Daniel R."/>
        </authorList>
    </citation>
    <scope>NUCLEOTIDE SEQUENCE [LARGE SCALE GENOMIC DNA]</scope>
    <source>
        <strain evidence="10 11">DSM 100320</strain>
    </source>
</reference>
<organism evidence="10 11">
    <name type="scientific">Clostridium liquoris</name>
    <dbReference type="NCBI Taxonomy" id="1289519"/>
    <lineage>
        <taxon>Bacteria</taxon>
        <taxon>Bacillati</taxon>
        <taxon>Bacillota</taxon>
        <taxon>Clostridia</taxon>
        <taxon>Eubacteriales</taxon>
        <taxon>Clostridiaceae</taxon>
        <taxon>Clostridium</taxon>
    </lineage>
</organism>
<comment type="caution">
    <text evidence="10">The sequence shown here is derived from an EMBL/GenBank/DDBJ whole genome shotgun (WGS) entry which is preliminary data.</text>
</comment>
<keyword evidence="11" id="KW-1185">Reference proteome</keyword>
<dbReference type="PROSITE" id="PS51257">
    <property type="entry name" value="PROKAR_LIPOPROTEIN"/>
    <property type="match status" value="1"/>
</dbReference>
<dbReference type="InterPro" id="IPR008844">
    <property type="entry name" value="Spore_GerAC-like"/>
</dbReference>
<evidence type="ECO:0000256" key="4">
    <source>
        <dbReference type="ARBA" id="ARBA00022729"/>
    </source>
</evidence>
<evidence type="ECO:0000256" key="3">
    <source>
        <dbReference type="ARBA" id="ARBA00022544"/>
    </source>
</evidence>
<evidence type="ECO:0000256" key="7">
    <source>
        <dbReference type="ARBA" id="ARBA00023288"/>
    </source>
</evidence>
<dbReference type="InterPro" id="IPR057336">
    <property type="entry name" value="GerAC_N"/>
</dbReference>
<keyword evidence="7" id="KW-0449">Lipoprotein</keyword>
<protein>
    <submittedName>
        <fullName evidence="10">Spore germination protein A3</fullName>
    </submittedName>
</protein>
<dbReference type="Gene3D" id="3.30.300.210">
    <property type="entry name" value="Nutrient germinant receptor protein C, domain 3"/>
    <property type="match status" value="1"/>
</dbReference>
<dbReference type="RefSeq" id="WP_207655059.1">
    <property type="nucleotide sequence ID" value="NZ_PVXO01000006.1"/>
</dbReference>
<gene>
    <name evidence="10" type="primary">gerAC_1</name>
    <name evidence="10" type="ORF">CLLI_02880</name>
</gene>
<name>A0A2T0B9D5_9CLOT</name>
<dbReference type="NCBIfam" id="TIGR02887">
    <property type="entry name" value="spore_ger_x_C"/>
    <property type="match status" value="1"/>
</dbReference>
<feature type="domain" description="Spore germination protein N-terminal" evidence="9">
    <location>
        <begin position="21"/>
        <end position="215"/>
    </location>
</feature>
<feature type="domain" description="Spore germination GerAC-like C-terminal" evidence="8">
    <location>
        <begin position="225"/>
        <end position="388"/>
    </location>
</feature>
<accession>A0A2T0B9D5</accession>
<evidence type="ECO:0000256" key="6">
    <source>
        <dbReference type="ARBA" id="ARBA00023139"/>
    </source>
</evidence>
<sequence>MRIKKILIILTCCIFTTGCWDKVEIDRRTFVSTIGIDAGEEISKEKELKKLSPNEPFSESNVKRLNVTYGFPDISDFGPQKGGIAQEKTINVDAYSMEDAFIKATGKNSRNISFGHSKLLIMSNDFFGYPEAVKEVLDYLQREPSLDRNALVVIAEGKVEDYMKYKPDTEKNIQEYIHGLIENSDRNASIIPTDLNEFLTNLDENGNAILPYLTIDKHKNEIKLSGTGVIKDYTFKGILSPTETADIKILRGKLKGGKKVIYKEGHPIDFQIDGIKRKITMDNKDDKLIFNINVNMEGQIKEYYLGKQLLSTKIISEIEENFNESLKDEMEKVVKIIQSKYSTDLIGLREYVQKYDPSVWNIVKKDWDETYKNAVINVYVNTHIRRIGAIK</sequence>
<dbReference type="Proteomes" id="UP000239706">
    <property type="component" value="Unassembled WGS sequence"/>
</dbReference>
<dbReference type="EMBL" id="PVXO01000006">
    <property type="protein sequence ID" value="PRR80407.1"/>
    <property type="molecule type" value="Genomic_DNA"/>
</dbReference>